<dbReference type="PANTHER" id="PTHR13360">
    <property type="entry name" value="ACTIVATING SIGNAL COINTEGRATOR 1 COMPLEX SUBUNIT 1"/>
    <property type="match status" value="1"/>
</dbReference>
<proteinExistence type="predicted"/>
<dbReference type="EMBL" id="JBGBPQ010000007">
    <property type="protein sequence ID" value="KAL1521965.1"/>
    <property type="molecule type" value="Genomic_DNA"/>
</dbReference>
<dbReference type="Proteomes" id="UP001515480">
    <property type="component" value="Unassembled WGS sequence"/>
</dbReference>
<reference evidence="3 4" key="1">
    <citation type="journal article" date="2024" name="Science">
        <title>Giant polyketide synthase enzymes in the biosynthesis of giant marine polyether toxins.</title>
        <authorList>
            <person name="Fallon T.R."/>
            <person name="Shende V.V."/>
            <person name="Wierzbicki I.H."/>
            <person name="Pendleton A.L."/>
            <person name="Watervoot N.F."/>
            <person name="Auber R.P."/>
            <person name="Gonzalez D.J."/>
            <person name="Wisecaver J.H."/>
            <person name="Moore B.S."/>
        </authorList>
    </citation>
    <scope>NUCLEOTIDE SEQUENCE [LARGE SCALE GENOMIC DNA]</scope>
    <source>
        <strain evidence="3 4">12B1</strain>
    </source>
</reference>
<dbReference type="SMART" id="SM00322">
    <property type="entry name" value="KH"/>
    <property type="match status" value="1"/>
</dbReference>
<keyword evidence="4" id="KW-1185">Reference proteome</keyword>
<dbReference type="AlphaFoldDB" id="A0AB34JM11"/>
<dbReference type="InterPro" id="IPR009210">
    <property type="entry name" value="ASCC1"/>
</dbReference>
<evidence type="ECO:0000313" key="3">
    <source>
        <dbReference type="EMBL" id="KAL1521965.1"/>
    </source>
</evidence>
<comment type="caution">
    <text evidence="3">The sequence shown here is derived from an EMBL/GenBank/DDBJ whole genome shotgun (WGS) entry which is preliminary data.</text>
</comment>
<protein>
    <recommendedName>
        <fullName evidence="2">K Homology domain-containing protein</fullName>
    </recommendedName>
</protein>
<dbReference type="GO" id="GO:0006307">
    <property type="term" value="P:DNA alkylation repair"/>
    <property type="evidence" value="ECO:0007669"/>
    <property type="project" value="InterPro"/>
</dbReference>
<dbReference type="GO" id="GO:0006355">
    <property type="term" value="P:regulation of DNA-templated transcription"/>
    <property type="evidence" value="ECO:0007669"/>
    <property type="project" value="TreeGrafter"/>
</dbReference>
<dbReference type="InterPro" id="IPR004088">
    <property type="entry name" value="KH_dom_type_1"/>
</dbReference>
<dbReference type="Pfam" id="PF00013">
    <property type="entry name" value="KH_1"/>
    <property type="match status" value="1"/>
</dbReference>
<dbReference type="PANTHER" id="PTHR13360:SF1">
    <property type="entry name" value="ACTIVATING SIGNAL COINTEGRATOR 1 COMPLEX SUBUNIT 1"/>
    <property type="match status" value="1"/>
</dbReference>
<dbReference type="Gene3D" id="3.90.1140.10">
    <property type="entry name" value="Cyclic phosphodiesterase"/>
    <property type="match status" value="1"/>
</dbReference>
<evidence type="ECO:0000259" key="2">
    <source>
        <dbReference type="SMART" id="SM00322"/>
    </source>
</evidence>
<feature type="domain" description="K Homology" evidence="2">
    <location>
        <begin position="54"/>
        <end position="128"/>
    </location>
</feature>
<dbReference type="InterPro" id="IPR036612">
    <property type="entry name" value="KH_dom_type_1_sf"/>
</dbReference>
<dbReference type="Pfam" id="PF10469">
    <property type="entry name" value="AKAP7_NLS"/>
    <property type="match status" value="1"/>
</dbReference>
<dbReference type="InterPro" id="IPR019510">
    <property type="entry name" value="AKAP7-like_phosphoesterase"/>
</dbReference>
<dbReference type="GO" id="GO:0005634">
    <property type="term" value="C:nucleus"/>
    <property type="evidence" value="ECO:0007669"/>
    <property type="project" value="TreeGrafter"/>
</dbReference>
<gene>
    <name evidence="3" type="ORF">AB1Y20_021611</name>
</gene>
<dbReference type="PROSITE" id="PS50084">
    <property type="entry name" value="KH_TYPE_1"/>
    <property type="match status" value="1"/>
</dbReference>
<organism evidence="3 4">
    <name type="scientific">Prymnesium parvum</name>
    <name type="common">Toxic golden alga</name>
    <dbReference type="NCBI Taxonomy" id="97485"/>
    <lineage>
        <taxon>Eukaryota</taxon>
        <taxon>Haptista</taxon>
        <taxon>Haptophyta</taxon>
        <taxon>Prymnesiophyceae</taxon>
        <taxon>Prymnesiales</taxon>
        <taxon>Prymnesiaceae</taxon>
        <taxon>Prymnesium</taxon>
    </lineage>
</organism>
<evidence type="ECO:0000313" key="4">
    <source>
        <dbReference type="Proteomes" id="UP001515480"/>
    </source>
</evidence>
<accession>A0AB34JM11</accession>
<evidence type="ECO:0000256" key="1">
    <source>
        <dbReference type="PROSITE-ProRule" id="PRU00117"/>
    </source>
</evidence>
<dbReference type="InterPro" id="IPR004087">
    <property type="entry name" value="KH_dom"/>
</dbReference>
<keyword evidence="1" id="KW-0694">RNA-binding</keyword>
<sequence>MARADLPAFRLLPVAGRPYWVPELPSERALWKGPSTRAIDHPERYDDAPCDKGGEPREEMRVPSCLVGALIGRGGANLQRLQRETGGTVEVPRAPRGGREDDEVVVGLSAPSAAKLEAVCQSGCAHLSQMLVEPSVFHLTLCVLKLLTASEISRAARILRDAEPSLRELVAAKCGGCPLRLHGVACMNDNPAAVDVLYAKVVIGPAHDAFQAVGQEIRRRLKADGLLTADEVQTDVNDSIKAHATLINSRWQMKQNGRRNTFDATPLLRDFEEFDFGEAKLAKLHLYRRHRLVDGDYHCECAIALRDSTGT</sequence>
<dbReference type="SUPFAM" id="SSF54791">
    <property type="entry name" value="Eukaryotic type KH-domain (KH-domain type I)"/>
    <property type="match status" value="1"/>
</dbReference>
<name>A0AB34JM11_PRYPA</name>
<dbReference type="Gene3D" id="3.30.1370.10">
    <property type="entry name" value="K Homology domain, type 1"/>
    <property type="match status" value="1"/>
</dbReference>
<dbReference type="GO" id="GO:0003723">
    <property type="term" value="F:RNA binding"/>
    <property type="evidence" value="ECO:0007669"/>
    <property type="project" value="UniProtKB-UniRule"/>
</dbReference>